<keyword evidence="6" id="KW-1185">Reference proteome</keyword>
<dbReference type="InterPro" id="IPR041522">
    <property type="entry name" value="CdaR_GGDEF"/>
</dbReference>
<dbReference type="Proteomes" id="UP000076038">
    <property type="component" value="Chromosome"/>
</dbReference>
<evidence type="ECO:0000259" key="2">
    <source>
        <dbReference type="Pfam" id="PF07905"/>
    </source>
</evidence>
<reference evidence="5 6" key="1">
    <citation type="journal article" date="2016" name="Genome Announc.">
        <title>Complete Genome and Plasmid Sequences for Rhodococcus fascians D188 and Draft Sequences for Rhodococcus Isolates PBTS 1 and PBTS 2.</title>
        <authorList>
            <person name="Stamler R.A."/>
            <person name="Vereecke D."/>
            <person name="Zhang Y."/>
            <person name="Schilkey F."/>
            <person name="Devitt N."/>
            <person name="Randall J.J."/>
        </authorList>
    </citation>
    <scope>NUCLEOTIDE SEQUENCE [LARGE SCALE GENOMIC DNA]</scope>
    <source>
        <strain evidence="5 6">PBTS2</strain>
    </source>
</reference>
<reference evidence="6" key="2">
    <citation type="submission" date="2016-04" db="EMBL/GenBank/DDBJ databases">
        <title>Complete Genome and Plasmid Sequences for Rhodococcus fascians D188 and Draft Sequences for Rhodococcus spp. Isolates PBTS 1 and PBTS 2.</title>
        <authorList>
            <person name="Stamer R."/>
            <person name="Vereecke D."/>
            <person name="Zhang Y."/>
            <person name="Schilkey F."/>
            <person name="Devitt N."/>
            <person name="Randall J."/>
        </authorList>
    </citation>
    <scope>NUCLEOTIDE SEQUENCE [LARGE SCALE GENOMIC DNA]</scope>
    <source>
        <strain evidence="6">PBTS2</strain>
    </source>
</reference>
<evidence type="ECO:0000313" key="5">
    <source>
        <dbReference type="EMBL" id="AMY24366.1"/>
    </source>
</evidence>
<comment type="similarity">
    <text evidence="1">Belongs to the CdaR family.</text>
</comment>
<dbReference type="PATRIC" id="fig|1653479.3.peg.3111"/>
<dbReference type="Pfam" id="PF13556">
    <property type="entry name" value="HTH_30"/>
    <property type="match status" value="1"/>
</dbReference>
<sequence length="501" mass="52871">MRQVSVQISWLLRQRDLRLSHRGGPERSGAAITFAQATELTDPSPWLSGGELILTTGLGFDSGGPALAQYVRTLRTAGVACLGFGTGLSHSVIPRELLDAADEVGLPVVEVPYDTPFAAVIRAVTTRIAEQEYEEVLRAASVQSRITRAALHGGVDAIVRELAVATSTSVALIGHRTESFHPVDAADLIAQAREIAASIRPSSSPATVSVSEPGRTVSLHSVPITASAPSFLAIRTKGPVTGVEQILLGHAVSLITLELEKPARLRAEQTALNSRALGLLLDGHLLSPGDTHVPSYLADAADDDSRITAVVLRGATGRTGSIADAVDAQFRAHARPTFVRSTDDGAEMLLPGGDANFVAQLMNSLPRSVCAGVGTDMHITEAPTALRQARLACAAAGPGDRVVHFTGSMLLASEPVRESLRAMAAVTIAVLAEYDRTHTADLVGSLRAFLEANGHWETAAAHLSVHRHTLRNRITRCEELLGVDLTSARVRAELLLSLLAA</sequence>
<dbReference type="InterPro" id="IPR051448">
    <property type="entry name" value="CdaR-like_regulators"/>
</dbReference>
<evidence type="ECO:0000259" key="4">
    <source>
        <dbReference type="Pfam" id="PF17853"/>
    </source>
</evidence>
<dbReference type="PANTHER" id="PTHR33744">
    <property type="entry name" value="CARBOHYDRATE DIACID REGULATOR"/>
    <property type="match status" value="1"/>
</dbReference>
<dbReference type="InterPro" id="IPR012914">
    <property type="entry name" value="PucR_dom"/>
</dbReference>
<dbReference type="InterPro" id="IPR042070">
    <property type="entry name" value="PucR_C-HTH_sf"/>
</dbReference>
<accession>A0A143QNH7</accession>
<gene>
    <name evidence="5" type="primary">pucR_3</name>
    <name evidence="5" type="ORF">A3Q41_03075</name>
</gene>
<protein>
    <submittedName>
        <fullName evidence="5">Purine catabolism regulatory protein</fullName>
    </submittedName>
</protein>
<feature type="domain" description="PucR C-terminal helix-turn-helix" evidence="3">
    <location>
        <begin position="442"/>
        <end position="500"/>
    </location>
</feature>
<dbReference type="PANTHER" id="PTHR33744:SF1">
    <property type="entry name" value="DNA-BINDING TRANSCRIPTIONAL ACTIVATOR ADER"/>
    <property type="match status" value="1"/>
</dbReference>
<evidence type="ECO:0000313" key="6">
    <source>
        <dbReference type="Proteomes" id="UP000076038"/>
    </source>
</evidence>
<name>A0A143QNH7_RHOFA</name>
<dbReference type="Gene3D" id="1.10.10.2840">
    <property type="entry name" value="PucR C-terminal helix-turn-helix domain"/>
    <property type="match status" value="1"/>
</dbReference>
<organism evidence="5 6">
    <name type="scientific">Rhodococcoides fascians</name>
    <name type="common">Rhodococcus fascians</name>
    <dbReference type="NCBI Taxonomy" id="1828"/>
    <lineage>
        <taxon>Bacteria</taxon>
        <taxon>Bacillati</taxon>
        <taxon>Actinomycetota</taxon>
        <taxon>Actinomycetes</taxon>
        <taxon>Mycobacteriales</taxon>
        <taxon>Nocardiaceae</taxon>
        <taxon>Rhodococcoides</taxon>
    </lineage>
</organism>
<dbReference type="KEGG" id="rhs:A3Q41_03075"/>
<evidence type="ECO:0000259" key="3">
    <source>
        <dbReference type="Pfam" id="PF13556"/>
    </source>
</evidence>
<proteinExistence type="inferred from homology"/>
<dbReference type="EMBL" id="CP015220">
    <property type="protein sequence ID" value="AMY24366.1"/>
    <property type="molecule type" value="Genomic_DNA"/>
</dbReference>
<feature type="domain" description="CdaR GGDEF-like" evidence="4">
    <location>
        <begin position="303"/>
        <end position="394"/>
    </location>
</feature>
<evidence type="ECO:0000256" key="1">
    <source>
        <dbReference type="ARBA" id="ARBA00006754"/>
    </source>
</evidence>
<dbReference type="InterPro" id="IPR025736">
    <property type="entry name" value="PucR_C-HTH_dom"/>
</dbReference>
<dbReference type="AlphaFoldDB" id="A0A143QNH7"/>
<dbReference type="Pfam" id="PF17853">
    <property type="entry name" value="GGDEF_2"/>
    <property type="match status" value="1"/>
</dbReference>
<dbReference type="Pfam" id="PF07905">
    <property type="entry name" value="PucR"/>
    <property type="match status" value="1"/>
</dbReference>
<feature type="domain" description="Purine catabolism PurC-like" evidence="2">
    <location>
        <begin position="21"/>
        <end position="128"/>
    </location>
</feature>